<name>A0A9D2S866_9FIRM</name>
<dbReference type="Gene3D" id="2.60.40.1080">
    <property type="match status" value="10"/>
</dbReference>
<proteinExistence type="predicted"/>
<evidence type="ECO:0000313" key="4">
    <source>
        <dbReference type="Proteomes" id="UP000823877"/>
    </source>
</evidence>
<dbReference type="Pfam" id="PF02368">
    <property type="entry name" value="Big_2"/>
    <property type="match status" value="3"/>
</dbReference>
<feature type="domain" description="BIG2" evidence="2">
    <location>
        <begin position="410"/>
        <end position="497"/>
    </location>
</feature>
<dbReference type="Gene3D" id="1.20.1270.90">
    <property type="entry name" value="AF1782-like"/>
    <property type="match status" value="3"/>
</dbReference>
<feature type="domain" description="BIG2" evidence="2">
    <location>
        <begin position="680"/>
        <end position="763"/>
    </location>
</feature>
<sequence length="2203" mass="237267">MKTGKKVLSVFLAALTVISMTLPGLSALAAEIDEGGGVIGVYDIEIFYEDGTLVPTYQEDGETAYIEYMYEGDKKQFTYQFIDCTLPDNGYVKWTSDTPTVCDVTEDGLVRAFDSSKGAAVRLWIDNEVATVPLIGSLLKTIFEKALFNDTVNVDTMDTDEIIALVEAAFGSDSLLDQYIDSYKGELIDSLREYLDKVNTTITCTMYDANGNVLDADSFSVTVQKSQEIYADFIPNGTHITNKQDLPTTVAVGSTLQLSACTTPTRLHMGVIYSVKNTSIFDSGKVIATVDDSGLVTFKNTGEVTILVSPDTDGFIENLLKYINYIYELENLGTVDSSQIADILIKYVGLDINRTVLTAILDACFAISDIVGDTADPVQLTATAVKIIANIIYQFTTNDSITFTVVDGVPVTDFEITGANTVREGTEIQLSIENAQPEAADTSDITWTSSDPSIASVDPVTGIITGRDAGGSLGQYSQQTVQITATSAANNVSKTVNITVTGRVGNYLSDVEVTADRDSINLGESQYMHAAVYPSRVAESDNLYFTWGIKTQNAETGEEEILWATQPYQETDAQGNPMVDENGDPVMNDGTATDGIGKIDTNGLYTAVGGGSCTVVCKAQTGYYVGSNFLEISSVQGEKSIDNGQPVQSISLEVTGSVGGSDYAVSEPAEIGGETHQFATVTINALDGNITYVNKGITLKANIAPADATNKTVNWYIDNNNFSLESDAAAGTATVKMKAGNESAQSVNIYCVSADGEVQSGTVTLTVVRNDATSNTIDGDAFSVINGQSIDVTHSMTFGGSLAGSNAACYDANWYSADNDIATVISKDSETGNAVIKGVDVGTTTLYCISTDGGIQDTATVTVYPDKSRLQEIIGLCESTIIKKTEENKEYFQNYMLMLNYAYYINNEMDMASQSVVDTYAEELLYVFYQLGGYVGLNSVTILDNAGKEAPDHISVDVSTLYYYNTSYQLDYELSPKGAMYRNVEWKSSNESEVSVDATGKVTPKNDYTSCYSTITVTATDYFGDTVSDSVVVAFSRTQATGITIDPTEITGKTGNSQKISATVQPTALGIGSADITDVIWSSSNEDVATVDQDGNVTFVYGGECVITATTADGGHTAQCAVTVQTNYDALQQLITSYKNLSLAAENYYPDTYNAYIQKLNEAQALVDANASSQEEVDEMYAQLEAAYNGLKKYTFIQKVELYLDGEETDNYYQYDLSLLDEGLSYKNAELNLKVRLYPNNASYEKVEWTTSTETITVSQDGVASPAQDSSCYGMVTCTVTDHFGNQYSDDVWVSFAYFPVTSVEINEDEIGGSIGGQYQLNCVVYPTGDSVFHIGQASIKDVVWSSDNESVATVDQTGLVTFTGAGATTIRVTTYDGGYTAECRVSTQGDRSALNNAIAKYADVNYMDYQYEYGMAFKEAYDNAQAALSDDSLVQYEIDQIADALNKAGEALAGHEFVAAKTINLAYENQKKNLLFQFQSKGSGNIDANAATHSFEDSGAGYESRTILTASLPAEAAANYKSLEWSIVSESDADISLSGAQATISQPTANLNASAKSELMITATDYYGRTVTRTIRVVVAEALVNGISLDQTNVERYANEGAFKLNAAVSPSDAGIKDVIWRSDNTNIATVDNEGNVTPVNTGTAVITVETFDGAYTAACTVTFKTDYTQLANLYAQYNEFYENTKDTHTYTNASLQNFKNALDLANKVISEATADQADVNTTIETLNTAYNSLEKFVPVTGVSVTLEESDNASVVNEGFIRYQALALNGASLKLNTALEPADCSSGTTVEWSSSNSNITVDQYGLVTKNGISADYAKITAKVTDEAGNTVENSVYVSFVITPVQSVSFDEEFVYGSPSTTVTLDPKYSGSSAIAIPSVRECVYVSSDPEIATVDDNGVVTFITGGECIITAYAVDGGVSATIRAITTNDTTALNAAISEYSSVNYMDYEYEYGMAFKEAYEHAQAVSKDYLSTQEAIDSACAALRTAYNNLADHPFIEAGTVALKINGTDVKDGESYVKDENNAVVITASHNEGAMIKSAEITYSDAENVTAQVSGDTITILKDNDAEYGRITITYTVTDDYDRVSEITRTIMVTDALKRIESFRFVYNGEEVDSVAYKNINLYGKSIQLSINTYPEAAENYTSIEWKSSNSKVTVDQNGVVKVDGVILANNYQADITCTITLSDGTQISNTIPVSFTVGF</sequence>
<evidence type="ECO:0000313" key="3">
    <source>
        <dbReference type="EMBL" id="HJB74533.1"/>
    </source>
</evidence>
<gene>
    <name evidence="3" type="ORF">IAA37_02530</name>
</gene>
<reference evidence="3" key="2">
    <citation type="submission" date="2021-04" db="EMBL/GenBank/DDBJ databases">
        <authorList>
            <person name="Gilroy R."/>
        </authorList>
    </citation>
    <scope>NUCLEOTIDE SEQUENCE</scope>
    <source>
        <strain evidence="3">CHK188-16595</strain>
    </source>
</reference>
<feature type="domain" description="BIG2" evidence="2">
    <location>
        <begin position="1039"/>
        <end position="1121"/>
    </location>
</feature>
<dbReference type="SUPFAM" id="SSF49373">
    <property type="entry name" value="Invasin/intimin cell-adhesion fragments"/>
    <property type="match status" value="6"/>
</dbReference>
<dbReference type="Proteomes" id="UP000823877">
    <property type="component" value="Unassembled WGS sequence"/>
</dbReference>
<dbReference type="InterPro" id="IPR008964">
    <property type="entry name" value="Invasin/intimin_cell_adhesion"/>
</dbReference>
<feature type="domain" description="BIG2" evidence="2">
    <location>
        <begin position="1300"/>
        <end position="1385"/>
    </location>
</feature>
<feature type="chain" id="PRO_5039543530" evidence="1">
    <location>
        <begin position="30"/>
        <end position="2203"/>
    </location>
</feature>
<evidence type="ECO:0000256" key="1">
    <source>
        <dbReference type="SAM" id="SignalP"/>
    </source>
</evidence>
<reference evidence="3" key="1">
    <citation type="journal article" date="2021" name="PeerJ">
        <title>Extensive microbial diversity within the chicken gut microbiome revealed by metagenomics and culture.</title>
        <authorList>
            <person name="Gilroy R."/>
            <person name="Ravi A."/>
            <person name="Getino M."/>
            <person name="Pursley I."/>
            <person name="Horton D.L."/>
            <person name="Alikhan N.F."/>
            <person name="Baker D."/>
            <person name="Gharbi K."/>
            <person name="Hall N."/>
            <person name="Watson M."/>
            <person name="Adriaenssens E.M."/>
            <person name="Foster-Nyarko E."/>
            <person name="Jarju S."/>
            <person name="Secka A."/>
            <person name="Antonio M."/>
            <person name="Oren A."/>
            <person name="Chaudhuri R.R."/>
            <person name="La Ragione R."/>
            <person name="Hildebrand F."/>
            <person name="Pallen M.J."/>
        </authorList>
    </citation>
    <scope>NUCLEOTIDE SEQUENCE</scope>
    <source>
        <strain evidence="3">CHK188-16595</strain>
    </source>
</reference>
<dbReference type="SMART" id="SM00635">
    <property type="entry name" value="BID_2"/>
    <property type="match status" value="7"/>
</dbReference>
<dbReference type="Pfam" id="PF07554">
    <property type="entry name" value="FIVAR"/>
    <property type="match status" value="4"/>
</dbReference>
<evidence type="ECO:0000259" key="2">
    <source>
        <dbReference type="SMART" id="SM00635"/>
    </source>
</evidence>
<dbReference type="InterPro" id="IPR003343">
    <property type="entry name" value="Big_2"/>
</dbReference>
<feature type="domain" description="BIG2" evidence="2">
    <location>
        <begin position="771"/>
        <end position="860"/>
    </location>
</feature>
<accession>A0A9D2S866</accession>
<feature type="domain" description="BIG2" evidence="2">
    <location>
        <begin position="1584"/>
        <end position="1662"/>
    </location>
</feature>
<organism evidence="3 4">
    <name type="scientific">Candidatus Eubacterium faecale</name>
    <dbReference type="NCBI Taxonomy" id="2838568"/>
    <lineage>
        <taxon>Bacteria</taxon>
        <taxon>Bacillati</taxon>
        <taxon>Bacillota</taxon>
        <taxon>Clostridia</taxon>
        <taxon>Eubacteriales</taxon>
        <taxon>Eubacteriaceae</taxon>
        <taxon>Eubacterium</taxon>
    </lineage>
</organism>
<feature type="signal peptide" evidence="1">
    <location>
        <begin position="1"/>
        <end position="29"/>
    </location>
</feature>
<keyword evidence="1" id="KW-0732">Signal</keyword>
<feature type="domain" description="BIG2" evidence="2">
    <location>
        <begin position="1756"/>
        <end position="1833"/>
    </location>
</feature>
<dbReference type="EMBL" id="DWXN01000005">
    <property type="protein sequence ID" value="HJB74533.1"/>
    <property type="molecule type" value="Genomic_DNA"/>
</dbReference>
<protein>
    <submittedName>
        <fullName evidence="3">Ig-like domain-containing protein</fullName>
    </submittedName>
</protein>
<comment type="caution">
    <text evidence="3">The sequence shown here is derived from an EMBL/GenBank/DDBJ whole genome shotgun (WGS) entry which is preliminary data.</text>
</comment>